<dbReference type="Gene3D" id="3.90.1140.10">
    <property type="entry name" value="Cyclic phosphodiesterase"/>
    <property type="match status" value="1"/>
</dbReference>
<proteinExistence type="predicted"/>
<dbReference type="Proteomes" id="UP000529795">
    <property type="component" value="Unassembled WGS sequence"/>
</dbReference>
<dbReference type="InterPro" id="IPR009097">
    <property type="entry name" value="Cyclic_Pdiesterase"/>
</dbReference>
<reference evidence="1 2" key="1">
    <citation type="submission" date="2020-08" db="EMBL/GenBank/DDBJ databases">
        <title>Genomic Encyclopedia of Type Strains, Phase IV (KMG-IV): sequencing the most valuable type-strain genomes for metagenomic binning, comparative biology and taxonomic classification.</title>
        <authorList>
            <person name="Goeker M."/>
        </authorList>
    </citation>
    <scope>NUCLEOTIDE SEQUENCE [LARGE SCALE GENOMIC DNA]</scope>
    <source>
        <strain evidence="1 2">YC6723</strain>
    </source>
</reference>
<sequence length="134" mass="14745">MAAHLTMFHHLPPSIEAELKHRLNEETRGVRAPDARVAGLISLGRGVAYKIECPALIGIRARLAEAFVGLLTPQDAGGWRPHVTIQNKVQPAAAKVLLGALSRDFRPRAVEIAGLATWWYRGGPWEPLSRHMFA</sequence>
<dbReference type="Pfam" id="PF13563">
    <property type="entry name" value="2_5_RNA_ligase2"/>
    <property type="match status" value="1"/>
</dbReference>
<gene>
    <name evidence="1" type="ORF">GGQ80_000822</name>
</gene>
<keyword evidence="2" id="KW-1185">Reference proteome</keyword>
<dbReference type="SUPFAM" id="SSF55144">
    <property type="entry name" value="LigT-like"/>
    <property type="match status" value="1"/>
</dbReference>
<evidence type="ECO:0000313" key="2">
    <source>
        <dbReference type="Proteomes" id="UP000529795"/>
    </source>
</evidence>
<evidence type="ECO:0008006" key="3">
    <source>
        <dbReference type="Google" id="ProtNLM"/>
    </source>
</evidence>
<accession>A0A840FAX9</accession>
<dbReference type="AlphaFoldDB" id="A0A840FAX9"/>
<name>A0A840FAX9_9SPHN</name>
<protein>
    <recommendedName>
        <fullName evidence="3">2'-5' RNA ligase superfamily protein</fullName>
    </recommendedName>
</protein>
<organism evidence="1 2">
    <name type="scientific">Sphingomonas jinjuensis</name>
    <dbReference type="NCBI Taxonomy" id="535907"/>
    <lineage>
        <taxon>Bacteria</taxon>
        <taxon>Pseudomonadati</taxon>
        <taxon>Pseudomonadota</taxon>
        <taxon>Alphaproteobacteria</taxon>
        <taxon>Sphingomonadales</taxon>
        <taxon>Sphingomonadaceae</taxon>
        <taxon>Sphingomonas</taxon>
    </lineage>
</organism>
<comment type="caution">
    <text evidence="1">The sequence shown here is derived from an EMBL/GenBank/DDBJ whole genome shotgun (WGS) entry which is preliminary data.</text>
</comment>
<dbReference type="EMBL" id="JACIEV010000002">
    <property type="protein sequence ID" value="MBB4152934.1"/>
    <property type="molecule type" value="Genomic_DNA"/>
</dbReference>
<evidence type="ECO:0000313" key="1">
    <source>
        <dbReference type="EMBL" id="MBB4152934.1"/>
    </source>
</evidence>